<dbReference type="Proteomes" id="UP001501666">
    <property type="component" value="Unassembled WGS sequence"/>
</dbReference>
<evidence type="ECO:0000313" key="4">
    <source>
        <dbReference type="EMBL" id="GAA2679497.1"/>
    </source>
</evidence>
<feature type="region of interest" description="Disordered" evidence="2">
    <location>
        <begin position="1"/>
        <end position="23"/>
    </location>
</feature>
<comment type="caution">
    <text evidence="4">The sequence shown here is derived from an EMBL/GenBank/DDBJ whole genome shotgun (WGS) entry which is preliminary data.</text>
</comment>
<sequence>MIDPPTHSSSQAVDPLYPSPDEAPELLTRLVSQVLDPVAQSPGRALEPSVGSPSQAPDLRDTSARTPQDPGMHPPSLGDDRELLARAALMRAADVGDVIMGRLVRLYGSAATVEMIFRGILPEDFVEKETARRGDPEHAAALDRRLRAWQARLQAAAPAADLEAGHQAGARLVIPGTAEWPTQLDALGHSRPLGLWVHGSADLRYSCLRSVAMVGARSATAYGVHVAAEFGIGLSEANWTIVSGGAYGIDGAAHRGALAGPAPTIAVLACGTDVCYPSAHHDLFAAIRRQGAVVSECPPGVHPTRARFLIRNRLIAALSRGTLVVEAAVRSGALNTATHAANLGRHLAAVPGPITSEMSLGCHKLLRERNAVCVTSPAEMIELVGMIGDDLAPTPRGPVVPRDTLNDETRSVLDAVPSRGGAGPASIAVAAGVDLKTALSCLGGLAAAGYIERVPKGWRLRRGHPN</sequence>
<accession>A0ABN3SM99</accession>
<evidence type="ECO:0000256" key="2">
    <source>
        <dbReference type="SAM" id="MobiDB-lite"/>
    </source>
</evidence>
<reference evidence="4 5" key="1">
    <citation type="journal article" date="2019" name="Int. J. Syst. Evol. Microbiol.">
        <title>The Global Catalogue of Microorganisms (GCM) 10K type strain sequencing project: providing services to taxonomists for standard genome sequencing and annotation.</title>
        <authorList>
            <consortium name="The Broad Institute Genomics Platform"/>
            <consortium name="The Broad Institute Genome Sequencing Center for Infectious Disease"/>
            <person name="Wu L."/>
            <person name="Ma J."/>
        </authorList>
    </citation>
    <scope>NUCLEOTIDE SEQUENCE [LARGE SCALE GENOMIC DNA]</scope>
    <source>
        <strain evidence="4 5">JCM 6835</strain>
    </source>
</reference>
<evidence type="ECO:0000256" key="1">
    <source>
        <dbReference type="ARBA" id="ARBA00006525"/>
    </source>
</evidence>
<keyword evidence="5" id="KW-1185">Reference proteome</keyword>
<dbReference type="PANTHER" id="PTHR43022:SF1">
    <property type="entry name" value="PROTEIN SMF"/>
    <property type="match status" value="1"/>
</dbReference>
<feature type="domain" description="Smf/DprA SLOG" evidence="3">
    <location>
        <begin position="172"/>
        <end position="383"/>
    </location>
</feature>
<dbReference type="InterPro" id="IPR003488">
    <property type="entry name" value="DprA"/>
</dbReference>
<dbReference type="Pfam" id="PF02481">
    <property type="entry name" value="DNA_processg_A"/>
    <property type="match status" value="1"/>
</dbReference>
<proteinExistence type="inferred from homology"/>
<gene>
    <name evidence="4" type="ORF">GCM10010412_063210</name>
</gene>
<evidence type="ECO:0000313" key="5">
    <source>
        <dbReference type="Proteomes" id="UP001501666"/>
    </source>
</evidence>
<dbReference type="PANTHER" id="PTHR43022">
    <property type="entry name" value="PROTEIN SMF"/>
    <property type="match status" value="1"/>
</dbReference>
<name>A0ABN3SM99_9ACTN</name>
<protein>
    <recommendedName>
        <fullName evidence="3">Smf/DprA SLOG domain-containing protein</fullName>
    </recommendedName>
</protein>
<dbReference type="InterPro" id="IPR057666">
    <property type="entry name" value="DrpA_SLOG"/>
</dbReference>
<organism evidence="4 5">
    <name type="scientific">Nonomuraea recticatena</name>
    <dbReference type="NCBI Taxonomy" id="46178"/>
    <lineage>
        <taxon>Bacteria</taxon>
        <taxon>Bacillati</taxon>
        <taxon>Actinomycetota</taxon>
        <taxon>Actinomycetes</taxon>
        <taxon>Streptosporangiales</taxon>
        <taxon>Streptosporangiaceae</taxon>
        <taxon>Nonomuraea</taxon>
    </lineage>
</organism>
<dbReference type="EMBL" id="BAAATE010000020">
    <property type="protein sequence ID" value="GAA2679497.1"/>
    <property type="molecule type" value="Genomic_DNA"/>
</dbReference>
<dbReference type="Gene3D" id="3.40.50.450">
    <property type="match status" value="1"/>
</dbReference>
<evidence type="ECO:0000259" key="3">
    <source>
        <dbReference type="Pfam" id="PF02481"/>
    </source>
</evidence>
<dbReference type="SUPFAM" id="SSF102405">
    <property type="entry name" value="MCP/YpsA-like"/>
    <property type="match status" value="1"/>
</dbReference>
<dbReference type="NCBIfam" id="TIGR00732">
    <property type="entry name" value="dprA"/>
    <property type="match status" value="1"/>
</dbReference>
<feature type="compositionally biased region" description="Polar residues" evidence="2">
    <location>
        <begin position="1"/>
        <end position="12"/>
    </location>
</feature>
<feature type="region of interest" description="Disordered" evidence="2">
    <location>
        <begin position="38"/>
        <end position="79"/>
    </location>
</feature>
<comment type="similarity">
    <text evidence="1">Belongs to the DprA/Smf family.</text>
</comment>